<proteinExistence type="predicted"/>
<evidence type="ECO:0000313" key="3">
    <source>
        <dbReference type="Proteomes" id="UP001596250"/>
    </source>
</evidence>
<dbReference type="SUPFAM" id="SSF56112">
    <property type="entry name" value="Protein kinase-like (PK-like)"/>
    <property type="match status" value="1"/>
</dbReference>
<name>A0ABW1ILI9_9BACL</name>
<comment type="caution">
    <text evidence="2">The sequence shown here is derived from an EMBL/GenBank/DDBJ whole genome shotgun (WGS) entry which is preliminary data.</text>
</comment>
<dbReference type="RefSeq" id="WP_379893140.1">
    <property type="nucleotide sequence ID" value="NZ_CBCSCT010000013.1"/>
</dbReference>
<dbReference type="InterPro" id="IPR002575">
    <property type="entry name" value="Aminoglycoside_PTrfase"/>
</dbReference>
<sequence length="257" mass="29330">MNELAVIGQGATAEVFEWTNGDCLKLFKQGYEDSARQEFHVSQQIMRTPLRIAKPKQLIQYQDRIGIIYERISGNSFGFIIMNDPSKMKAWAEQFARLHAEIHQSPLPDLPSPEEQLNGYIAHCSLLSDMQKSKLLSFLSSRSDIKALCHFDFHPLNVLRSEEQDVVIDWNNGKIYHPLADVALTTVLLKVSGFPEQLALSFCKNYIDAYLQLSGYDPQSFLHFQIAAAIARLNEKKAHETEAIERIIQHNLQLLLM</sequence>
<protein>
    <submittedName>
        <fullName evidence="2">Phosphotransferase family protein</fullName>
    </submittedName>
</protein>
<feature type="domain" description="Aminoglycoside phosphotransferase" evidence="1">
    <location>
        <begin position="5"/>
        <end position="214"/>
    </location>
</feature>
<dbReference type="Proteomes" id="UP001596250">
    <property type="component" value="Unassembled WGS sequence"/>
</dbReference>
<reference evidence="3" key="1">
    <citation type="journal article" date="2019" name="Int. J. Syst. Evol. Microbiol.">
        <title>The Global Catalogue of Microorganisms (GCM) 10K type strain sequencing project: providing services to taxonomists for standard genome sequencing and annotation.</title>
        <authorList>
            <consortium name="The Broad Institute Genomics Platform"/>
            <consortium name="The Broad Institute Genome Sequencing Center for Infectious Disease"/>
            <person name="Wu L."/>
            <person name="Ma J."/>
        </authorList>
    </citation>
    <scope>NUCLEOTIDE SEQUENCE [LARGE SCALE GENOMIC DNA]</scope>
    <source>
        <strain evidence="3">CCM 8749</strain>
    </source>
</reference>
<dbReference type="Gene3D" id="3.90.1200.10">
    <property type="match status" value="1"/>
</dbReference>
<dbReference type="EMBL" id="JBHSQV010000032">
    <property type="protein sequence ID" value="MFC5985848.1"/>
    <property type="molecule type" value="Genomic_DNA"/>
</dbReference>
<gene>
    <name evidence="2" type="ORF">ACFPXP_05315</name>
</gene>
<accession>A0ABW1ILI9</accession>
<evidence type="ECO:0000313" key="2">
    <source>
        <dbReference type="EMBL" id="MFC5985848.1"/>
    </source>
</evidence>
<organism evidence="2 3">
    <name type="scientific">Marinicrinis lubricantis</name>
    <dbReference type="NCBI Taxonomy" id="2086470"/>
    <lineage>
        <taxon>Bacteria</taxon>
        <taxon>Bacillati</taxon>
        <taxon>Bacillota</taxon>
        <taxon>Bacilli</taxon>
        <taxon>Bacillales</taxon>
        <taxon>Paenibacillaceae</taxon>
    </lineage>
</organism>
<evidence type="ECO:0000259" key="1">
    <source>
        <dbReference type="Pfam" id="PF01636"/>
    </source>
</evidence>
<dbReference type="Pfam" id="PF01636">
    <property type="entry name" value="APH"/>
    <property type="match status" value="1"/>
</dbReference>
<dbReference type="InterPro" id="IPR011009">
    <property type="entry name" value="Kinase-like_dom_sf"/>
</dbReference>
<keyword evidence="3" id="KW-1185">Reference proteome</keyword>